<comment type="caution">
    <text evidence="10">The sequence shown here is derived from an EMBL/GenBank/DDBJ whole genome shotgun (WGS) entry which is preliminary data.</text>
</comment>
<dbReference type="EMBL" id="AENN01000006">
    <property type="protein sequence ID" value="EFR31647.1"/>
    <property type="molecule type" value="Genomic_DNA"/>
</dbReference>
<feature type="transmembrane region" description="Helical" evidence="8">
    <location>
        <begin position="151"/>
        <end position="171"/>
    </location>
</feature>
<dbReference type="RefSeq" id="WP_006417779.1">
    <property type="nucleotide sequence ID" value="NZ_AENN01000006.1"/>
</dbReference>
<keyword evidence="4" id="KW-1003">Cell membrane</keyword>
<evidence type="ECO:0000256" key="3">
    <source>
        <dbReference type="ARBA" id="ARBA00022448"/>
    </source>
</evidence>
<keyword evidence="3 8" id="KW-0813">Transport</keyword>
<keyword evidence="5 8" id="KW-0812">Transmembrane</keyword>
<keyword evidence="11" id="KW-1185">Reference proteome</keyword>
<proteinExistence type="inferred from homology"/>
<dbReference type="GO" id="GO:0055085">
    <property type="term" value="P:transmembrane transport"/>
    <property type="evidence" value="ECO:0007669"/>
    <property type="project" value="InterPro"/>
</dbReference>
<evidence type="ECO:0000259" key="9">
    <source>
        <dbReference type="PROSITE" id="PS50928"/>
    </source>
</evidence>
<dbReference type="PANTHER" id="PTHR42929">
    <property type="entry name" value="INNER MEMBRANE ABC TRANSPORTER PERMEASE PROTEIN YDCU-RELATED-RELATED"/>
    <property type="match status" value="1"/>
</dbReference>
<dbReference type="eggNOG" id="COG1176">
    <property type="taxonomic scope" value="Bacteria"/>
</dbReference>
<evidence type="ECO:0000256" key="6">
    <source>
        <dbReference type="ARBA" id="ARBA00022989"/>
    </source>
</evidence>
<evidence type="ECO:0000256" key="5">
    <source>
        <dbReference type="ARBA" id="ARBA00022692"/>
    </source>
</evidence>
<feature type="transmembrane region" description="Helical" evidence="8">
    <location>
        <begin position="63"/>
        <end position="88"/>
    </location>
</feature>
<organism evidence="10 11">
    <name type="scientific">Eremococcus coleocola ACS-139-V-Col8</name>
    <dbReference type="NCBI Taxonomy" id="908337"/>
    <lineage>
        <taxon>Bacteria</taxon>
        <taxon>Bacillati</taxon>
        <taxon>Bacillota</taxon>
        <taxon>Bacilli</taxon>
        <taxon>Lactobacillales</taxon>
        <taxon>Aerococcaceae</taxon>
        <taxon>Eremococcus</taxon>
    </lineage>
</organism>
<dbReference type="PANTHER" id="PTHR42929:SF1">
    <property type="entry name" value="INNER MEMBRANE ABC TRANSPORTER PERMEASE PROTEIN YDCU-RELATED"/>
    <property type="match status" value="1"/>
</dbReference>
<dbReference type="GO" id="GO:0005886">
    <property type="term" value="C:plasma membrane"/>
    <property type="evidence" value="ECO:0007669"/>
    <property type="project" value="UniProtKB-SubCell"/>
</dbReference>
<comment type="subcellular location">
    <subcellularLocation>
        <location evidence="1 8">Cell membrane</location>
        <topology evidence="1 8">Multi-pass membrane protein</topology>
    </subcellularLocation>
</comment>
<evidence type="ECO:0000313" key="10">
    <source>
        <dbReference type="EMBL" id="EFR31647.1"/>
    </source>
</evidence>
<dbReference type="STRING" id="908337.HMPREF9257_0074"/>
<feature type="transmembrane region" description="Helical" evidence="8">
    <location>
        <begin position="251"/>
        <end position="271"/>
    </location>
</feature>
<dbReference type="OrthoDB" id="2162374at2"/>
<keyword evidence="6 8" id="KW-1133">Transmembrane helix</keyword>
<sequence length="282" mass="32071">MKNKDNRWTPYLLIAPAFLVILIFVIYPMFSAFVRSFSIKGGGGFTLEHYTYFFTDPIQIQNILYTLYVVLITVILTFIISFLLALFLRFSKSKLAGFMGWLVLLPRFVPGMVAVYSMILMIKDAGVIIRVLDQVFGIQFSLGWMYNVQGIITMNLWFNIPFSTLIILSALSNVKDSYIESLRDVGGGKLHILNKLILPITYKTIIMSMTFVYMGNIGSFTTPFLMGANHPKMLGVGLYDQFNSYMDYERAAALSVIIFLLSSFAAVVYIMSNLKEAEWERS</sequence>
<reference evidence="10 11" key="1">
    <citation type="submission" date="2010-10" db="EMBL/GenBank/DDBJ databases">
        <authorList>
            <person name="Durkin A.S."/>
            <person name="Madupu R."/>
            <person name="Torralba M."/>
            <person name="Gillis M."/>
            <person name="Methe B."/>
            <person name="Sutton G."/>
            <person name="Nelson K.E."/>
        </authorList>
    </citation>
    <scope>NUCLEOTIDE SEQUENCE [LARGE SCALE GENOMIC DNA]</scope>
    <source>
        <strain evidence="10 11">ACS-139-V-Col8</strain>
    </source>
</reference>
<dbReference type="SUPFAM" id="SSF161098">
    <property type="entry name" value="MetI-like"/>
    <property type="match status" value="1"/>
</dbReference>
<dbReference type="CDD" id="cd06261">
    <property type="entry name" value="TM_PBP2"/>
    <property type="match status" value="1"/>
</dbReference>
<gene>
    <name evidence="10" type="ORF">HMPREF9257_0074</name>
</gene>
<evidence type="ECO:0000256" key="4">
    <source>
        <dbReference type="ARBA" id="ARBA00022475"/>
    </source>
</evidence>
<dbReference type="InterPro" id="IPR035906">
    <property type="entry name" value="MetI-like_sf"/>
</dbReference>
<accession>E4KML2</accession>
<feature type="transmembrane region" description="Helical" evidence="8">
    <location>
        <begin position="12"/>
        <end position="30"/>
    </location>
</feature>
<dbReference type="PROSITE" id="PS50928">
    <property type="entry name" value="ABC_TM1"/>
    <property type="match status" value="1"/>
</dbReference>
<evidence type="ECO:0000256" key="2">
    <source>
        <dbReference type="ARBA" id="ARBA00007069"/>
    </source>
</evidence>
<dbReference type="AlphaFoldDB" id="E4KML2"/>
<comment type="similarity">
    <text evidence="2">Belongs to the binding-protein-dependent transport system permease family. CysTW subfamily.</text>
</comment>
<name>E4KML2_9LACT</name>
<keyword evidence="7 8" id="KW-0472">Membrane</keyword>
<dbReference type="InterPro" id="IPR000515">
    <property type="entry name" value="MetI-like"/>
</dbReference>
<protein>
    <submittedName>
        <fullName evidence="10">ABC transporter, permease protein</fullName>
    </submittedName>
</protein>
<dbReference type="Pfam" id="PF00528">
    <property type="entry name" value="BPD_transp_1"/>
    <property type="match status" value="1"/>
</dbReference>
<evidence type="ECO:0000256" key="1">
    <source>
        <dbReference type="ARBA" id="ARBA00004651"/>
    </source>
</evidence>
<evidence type="ECO:0000313" key="11">
    <source>
        <dbReference type="Proteomes" id="UP000005990"/>
    </source>
</evidence>
<evidence type="ECO:0000256" key="8">
    <source>
        <dbReference type="RuleBase" id="RU363032"/>
    </source>
</evidence>
<evidence type="ECO:0000256" key="7">
    <source>
        <dbReference type="ARBA" id="ARBA00023136"/>
    </source>
</evidence>
<dbReference type="Proteomes" id="UP000005990">
    <property type="component" value="Unassembled WGS sequence"/>
</dbReference>
<feature type="transmembrane region" description="Helical" evidence="8">
    <location>
        <begin position="100"/>
        <end position="122"/>
    </location>
</feature>
<feature type="domain" description="ABC transmembrane type-1" evidence="9">
    <location>
        <begin position="63"/>
        <end position="269"/>
    </location>
</feature>
<dbReference type="Gene3D" id="1.10.3720.10">
    <property type="entry name" value="MetI-like"/>
    <property type="match status" value="1"/>
</dbReference>